<evidence type="ECO:0000313" key="2">
    <source>
        <dbReference type="Proteomes" id="UP000608890"/>
    </source>
</evidence>
<organism evidence="1 2">
    <name type="scientific">Micromonospora sonchi</name>
    <dbReference type="NCBI Taxonomy" id="1763543"/>
    <lineage>
        <taxon>Bacteria</taxon>
        <taxon>Bacillati</taxon>
        <taxon>Actinomycetota</taxon>
        <taxon>Actinomycetes</taxon>
        <taxon>Micromonosporales</taxon>
        <taxon>Micromonosporaceae</taxon>
        <taxon>Micromonospora</taxon>
    </lineage>
</organism>
<sequence>MHIETLVRSLGRETTLAVESSDQLVANVRKCVEQGRRRRGAYLPGKSLTPVALGKPFRTSAAKVLHELGVATTFLDVAPLAQVARHWAHVRYCATLTERPCASTWSSSSTGFRWPPSS</sequence>
<keyword evidence="2" id="KW-1185">Reference proteome</keyword>
<gene>
    <name evidence="1" type="ORF">GCM10011608_58450</name>
</gene>
<accession>A0A917U8R4</accession>
<dbReference type="AlphaFoldDB" id="A0A917U8R4"/>
<proteinExistence type="predicted"/>
<dbReference type="EMBL" id="BMNB01000047">
    <property type="protein sequence ID" value="GGM65550.1"/>
    <property type="molecule type" value="Genomic_DNA"/>
</dbReference>
<name>A0A917U8R4_9ACTN</name>
<reference evidence="1" key="1">
    <citation type="journal article" date="2014" name="Int. J. Syst. Evol. Microbiol.">
        <title>Complete genome sequence of Corynebacterium casei LMG S-19264T (=DSM 44701T), isolated from a smear-ripened cheese.</title>
        <authorList>
            <consortium name="US DOE Joint Genome Institute (JGI-PGF)"/>
            <person name="Walter F."/>
            <person name="Albersmeier A."/>
            <person name="Kalinowski J."/>
            <person name="Ruckert C."/>
        </authorList>
    </citation>
    <scope>NUCLEOTIDE SEQUENCE</scope>
    <source>
        <strain evidence="1">CGMCC 4.7312</strain>
    </source>
</reference>
<comment type="caution">
    <text evidence="1">The sequence shown here is derived from an EMBL/GenBank/DDBJ whole genome shotgun (WGS) entry which is preliminary data.</text>
</comment>
<dbReference type="Proteomes" id="UP000608890">
    <property type="component" value="Unassembled WGS sequence"/>
</dbReference>
<protein>
    <submittedName>
        <fullName evidence="1">Uncharacterized protein</fullName>
    </submittedName>
</protein>
<dbReference type="RefSeq" id="WP_189050220.1">
    <property type="nucleotide sequence ID" value="NZ_BMNB01000047.1"/>
</dbReference>
<evidence type="ECO:0000313" key="1">
    <source>
        <dbReference type="EMBL" id="GGM65550.1"/>
    </source>
</evidence>
<reference evidence="1" key="2">
    <citation type="submission" date="2020-09" db="EMBL/GenBank/DDBJ databases">
        <authorList>
            <person name="Sun Q."/>
            <person name="Zhou Y."/>
        </authorList>
    </citation>
    <scope>NUCLEOTIDE SEQUENCE</scope>
    <source>
        <strain evidence="1">CGMCC 4.7312</strain>
    </source>
</reference>